<dbReference type="FunFam" id="3.40.50.720:FF:000072">
    <property type="entry name" value="Saccharopine dehydrogenase [NADP(+), L-glutamate-forming]"/>
    <property type="match status" value="1"/>
</dbReference>
<evidence type="ECO:0008006" key="12">
    <source>
        <dbReference type="Google" id="ProtNLM"/>
    </source>
</evidence>
<dbReference type="FunFam" id="3.40.50.720:FF:000087">
    <property type="entry name" value="alpha-aminoadipic semialdehyde synthase, mitochondrial"/>
    <property type="match status" value="1"/>
</dbReference>
<keyword evidence="6" id="KW-0511">Multifunctional enzyme</keyword>
<evidence type="ECO:0000313" key="10">
    <source>
        <dbReference type="EnsemblMetazoa" id="CLYHEMP016840.1"/>
    </source>
</evidence>
<dbReference type="Proteomes" id="UP000594262">
    <property type="component" value="Unplaced"/>
</dbReference>
<comment type="pathway">
    <text evidence="1">Amino-acid degradation; L-lysine degradation via saccharopine pathway; glutaryl-CoA from L-lysine: step 1/6.</text>
</comment>
<dbReference type="Gene3D" id="1.10.1870.10">
    <property type="entry name" value="Domain 3, Saccharopine reductase"/>
    <property type="match status" value="1"/>
</dbReference>
<evidence type="ECO:0000259" key="8">
    <source>
        <dbReference type="SMART" id="SM01002"/>
    </source>
</evidence>
<comment type="pathway">
    <text evidence="2">Amino-acid degradation; L-lysine degradation via saccharopine pathway; glutaryl-CoA from L-lysine: step 2/6.</text>
</comment>
<evidence type="ECO:0000256" key="1">
    <source>
        <dbReference type="ARBA" id="ARBA00004682"/>
    </source>
</evidence>
<dbReference type="Pfam" id="PF05222">
    <property type="entry name" value="AlaDh_PNT_N"/>
    <property type="match status" value="1"/>
</dbReference>
<dbReference type="InterPro" id="IPR007698">
    <property type="entry name" value="AlaDH/PNT_NAD(H)-bd"/>
</dbReference>
<dbReference type="GO" id="GO:0004753">
    <property type="term" value="F:saccharopine dehydrogenase activity"/>
    <property type="evidence" value="ECO:0007669"/>
    <property type="project" value="TreeGrafter"/>
</dbReference>
<feature type="domain" description="Alanine dehydrogenase/pyridine nucleotide transhydrogenase NAD(H)-binding" evidence="8">
    <location>
        <begin position="218"/>
        <end position="410"/>
    </location>
</feature>
<dbReference type="SUPFAM" id="SSF51735">
    <property type="entry name" value="NAD(P)-binding Rossmann-fold domains"/>
    <property type="match status" value="1"/>
</dbReference>
<dbReference type="SUPFAM" id="SSF55347">
    <property type="entry name" value="Glyceraldehyde-3-phosphate dehydrogenase-like, C-terminal domain"/>
    <property type="match status" value="1"/>
</dbReference>
<evidence type="ECO:0000256" key="2">
    <source>
        <dbReference type="ARBA" id="ARBA00004720"/>
    </source>
</evidence>
<evidence type="ECO:0000256" key="7">
    <source>
        <dbReference type="ARBA" id="ARBA00025744"/>
    </source>
</evidence>
<dbReference type="GO" id="GO:0033512">
    <property type="term" value="P:L-lysine catabolic process to acetyl-CoA via saccharopine"/>
    <property type="evidence" value="ECO:0007669"/>
    <property type="project" value="UniProtKB-UniPathway"/>
</dbReference>
<dbReference type="SMART" id="SM01003">
    <property type="entry name" value="AlaDh_PNT_N"/>
    <property type="match status" value="1"/>
</dbReference>
<dbReference type="Gene3D" id="3.30.360.10">
    <property type="entry name" value="Dihydrodipicolinate Reductase, domain 2"/>
    <property type="match status" value="1"/>
</dbReference>
<dbReference type="GO" id="GO:0005737">
    <property type="term" value="C:cytoplasm"/>
    <property type="evidence" value="ECO:0007669"/>
    <property type="project" value="TreeGrafter"/>
</dbReference>
<keyword evidence="11" id="KW-1185">Reference proteome</keyword>
<comment type="similarity">
    <text evidence="7">In the C-terminal section; belongs to the saccharopine dehydrogenase family.</text>
</comment>
<dbReference type="OrthoDB" id="10059875at2759"/>
<reference evidence="10" key="1">
    <citation type="submission" date="2021-01" db="UniProtKB">
        <authorList>
            <consortium name="EnsemblMetazoa"/>
        </authorList>
    </citation>
    <scope>IDENTIFICATION</scope>
</reference>
<dbReference type="InterPro" id="IPR051168">
    <property type="entry name" value="AASS"/>
</dbReference>
<dbReference type="Pfam" id="PF16653">
    <property type="entry name" value="Sacchrp_dh_C"/>
    <property type="match status" value="1"/>
</dbReference>
<dbReference type="SMART" id="SM01002">
    <property type="entry name" value="AlaDh_PNT_C"/>
    <property type="match status" value="1"/>
</dbReference>
<keyword evidence="4" id="KW-0521">NADP</keyword>
<organism evidence="10 11">
    <name type="scientific">Clytia hemisphaerica</name>
    <dbReference type="NCBI Taxonomy" id="252671"/>
    <lineage>
        <taxon>Eukaryota</taxon>
        <taxon>Metazoa</taxon>
        <taxon>Cnidaria</taxon>
        <taxon>Hydrozoa</taxon>
        <taxon>Hydroidolina</taxon>
        <taxon>Leptothecata</taxon>
        <taxon>Obeliida</taxon>
        <taxon>Clytiidae</taxon>
        <taxon>Clytia</taxon>
    </lineage>
</organism>
<dbReference type="InterPro" id="IPR007886">
    <property type="entry name" value="AlaDH/PNT_N"/>
</dbReference>
<dbReference type="FunFam" id="3.30.360.10:FF:000008">
    <property type="entry name" value="Alpha-aminoadipic semialdehyde synthase, mitochondrial"/>
    <property type="match status" value="1"/>
</dbReference>
<dbReference type="InterPro" id="IPR005097">
    <property type="entry name" value="Sacchrp_dh_NADP-bd"/>
</dbReference>
<evidence type="ECO:0000256" key="5">
    <source>
        <dbReference type="ARBA" id="ARBA00023002"/>
    </source>
</evidence>
<evidence type="ECO:0000256" key="3">
    <source>
        <dbReference type="ARBA" id="ARBA00005624"/>
    </source>
</evidence>
<evidence type="ECO:0000256" key="4">
    <source>
        <dbReference type="ARBA" id="ARBA00022857"/>
    </source>
</evidence>
<evidence type="ECO:0000259" key="9">
    <source>
        <dbReference type="SMART" id="SM01003"/>
    </source>
</evidence>
<dbReference type="AlphaFoldDB" id="A0A7M5X2M6"/>
<keyword evidence="5" id="KW-0560">Oxidoreductase</keyword>
<dbReference type="PANTHER" id="PTHR11133">
    <property type="entry name" value="SACCHAROPINE DEHYDROGENASE"/>
    <property type="match status" value="1"/>
</dbReference>
<proteinExistence type="inferred from homology"/>
<dbReference type="PANTHER" id="PTHR11133:SF22">
    <property type="entry name" value="ALPHA-AMINOADIPIC SEMIALDEHYDE SYNTHASE, MITOCHONDRIAL"/>
    <property type="match status" value="1"/>
</dbReference>
<dbReference type="CDD" id="cd12189">
    <property type="entry name" value="LKR_SDH_like"/>
    <property type="match status" value="1"/>
</dbReference>
<evidence type="ECO:0000313" key="11">
    <source>
        <dbReference type="Proteomes" id="UP000594262"/>
    </source>
</evidence>
<accession>A0A7M5X2M6</accession>
<dbReference type="InterPro" id="IPR032095">
    <property type="entry name" value="Sacchrp_dh-like_C"/>
</dbReference>
<dbReference type="RefSeq" id="XP_066931479.1">
    <property type="nucleotide sequence ID" value="XM_067075378.1"/>
</dbReference>
<sequence length="941" mass="104511">MLRACKNSNILQNQKLYGCLRRNARYASVKVTDSKVLGIRREDLNVWERRAPIAPQHVKELTDKGITVLVQPSTRRAYTMDEYESAGAVISEDLNAASLIMAVKTVPIDILIPNKSYSFFSHTIKAQEGNMPTLDALLEKNIRLIDYEKMEDAKGKRVAAFGKFAGVGGMINILHGIGLRLLSLGHHTPFMYVGSTHNYKNSRQARLSIYELGEDIRAGKLPHHFGPLTFVFTGSGNVSQGAQEVFRELPHVWVHPHELEEAIKTYDHRTLVATKVSRKHYLVPKGGNGEFNAEEFDQHPERYRSIFAEKIAPFANVIVNGIYWGPKNPRLLTNADMTSLMKRTSHQDKYGGCPELPHRLLALCDITADLGGSLEFMNECTTIEYPFALYDHMRGKDEIGVEGDGLLYCSIDNIPAQLPREATDYFGKLLLPWIPEMVAGDATRPLEEETCYTDVIKGAIITSNHKLTPGYEYISKLRKRNEAAKMASQEESSNVAIKQRVLVLGAGLVSGPLVEYLTRDKSLKLTTVSSVHDEGLELAKKYDIEPITMDVAKSQDRLQKLVSENDLVISLLPYTMHPMVANMCIENKKNMLTASYVTPEMKELGEKAEAAGITIFQEIGLDPGIDHLLAMNCFDSVAESGGKVVGYKSYCGGLPAPEDAANPLRYKFSWSPRGALLTALNGARYLKDGEIVEIQPGSLMENTSAFEAYPGFNLEGYPNRDSTNYAEKYGLKDVKTMIRGTLRYKDFSDAMLAIHRLGFLDMSQKQGFEEGNSTTWGTLMNQLLGTNNLEGDNLEIIVNDIINNNSVALKAIKELGLLSNDIEVITKGSPLDTLSAYLASTLVYAPGERDLVLLNNQIEIEWADKKEIREISLVAYGDPKGYSAMARTVSVPAAIAAKMILDGEISTKGTVVPLRREFYDPILKRLETEGISYTSKSKFSS</sequence>
<protein>
    <recommendedName>
        <fullName evidence="12">Saccharopine dehydrogenase (NAD(+), L-glutamate-forming)</fullName>
    </recommendedName>
</protein>
<dbReference type="EnsemblMetazoa" id="CLYHEMT016840.1">
    <property type="protein sequence ID" value="CLYHEMP016840.1"/>
    <property type="gene ID" value="CLYHEMG016840"/>
</dbReference>
<feature type="domain" description="Alanine dehydrogenase/pyridine nucleotide transhydrogenase N-terminal" evidence="9">
    <location>
        <begin position="38"/>
        <end position="168"/>
    </location>
</feature>
<dbReference type="InterPro" id="IPR036291">
    <property type="entry name" value="NAD(P)-bd_dom_sf"/>
</dbReference>
<evidence type="ECO:0000256" key="6">
    <source>
        <dbReference type="ARBA" id="ARBA00023268"/>
    </source>
</evidence>
<dbReference type="Gene3D" id="3.40.50.720">
    <property type="entry name" value="NAD(P)-binding Rossmann-like Domain"/>
    <property type="match status" value="2"/>
</dbReference>
<dbReference type="SUPFAM" id="SSF52283">
    <property type="entry name" value="Formate/glycerate dehydrogenase catalytic domain-like"/>
    <property type="match status" value="1"/>
</dbReference>
<dbReference type="Pfam" id="PF03435">
    <property type="entry name" value="Sacchrp_dh_NADP"/>
    <property type="match status" value="1"/>
</dbReference>
<name>A0A7M5X2M6_9CNID</name>
<dbReference type="GO" id="GO:0019878">
    <property type="term" value="P:lysine biosynthetic process via aminoadipic acid"/>
    <property type="evidence" value="ECO:0007669"/>
    <property type="project" value="TreeGrafter"/>
</dbReference>
<dbReference type="UniPathway" id="UPA00868">
    <property type="reaction ID" value="UER00835"/>
</dbReference>
<comment type="similarity">
    <text evidence="3">In the N-terminal section; belongs to the AlaDH/PNT family.</text>
</comment>
<dbReference type="GeneID" id="136819167"/>